<keyword evidence="3" id="KW-1185">Reference proteome</keyword>
<reference evidence="2" key="1">
    <citation type="submission" date="2020-07" db="EMBL/GenBank/DDBJ databases">
        <title>Clarias magur genome sequencing, assembly and annotation.</title>
        <authorList>
            <person name="Kushwaha B."/>
            <person name="Kumar R."/>
            <person name="Das P."/>
            <person name="Joshi C.G."/>
            <person name="Kumar D."/>
            <person name="Nagpure N.S."/>
            <person name="Pandey M."/>
            <person name="Agarwal S."/>
            <person name="Srivastava S."/>
            <person name="Singh M."/>
            <person name="Sahoo L."/>
            <person name="Jayasankar P."/>
            <person name="Meher P.K."/>
            <person name="Koringa P.G."/>
            <person name="Iquebal M.A."/>
            <person name="Das S.P."/>
            <person name="Bit A."/>
            <person name="Patnaik S."/>
            <person name="Patel N."/>
            <person name="Shah T.M."/>
            <person name="Hinsu A."/>
            <person name="Jena J.K."/>
        </authorList>
    </citation>
    <scope>NUCLEOTIDE SEQUENCE</scope>
    <source>
        <strain evidence="2">CIFAMagur01</strain>
        <tissue evidence="2">Testis</tissue>
    </source>
</reference>
<dbReference type="AlphaFoldDB" id="A0A8J4T6L7"/>
<proteinExistence type="predicted"/>
<feature type="chain" id="PRO_5035281612" evidence="1">
    <location>
        <begin position="22"/>
        <end position="80"/>
    </location>
</feature>
<feature type="signal peptide" evidence="1">
    <location>
        <begin position="1"/>
        <end position="21"/>
    </location>
</feature>
<accession>A0A8J4T6L7</accession>
<dbReference type="OrthoDB" id="8930281at2759"/>
<feature type="non-terminal residue" evidence="2">
    <location>
        <position position="80"/>
    </location>
</feature>
<protein>
    <submittedName>
        <fullName evidence="2">Leucine-rich repeat extensin-like protein 3</fullName>
    </submittedName>
</protein>
<organism evidence="2 3">
    <name type="scientific">Clarias magur</name>
    <name type="common">Asian catfish</name>
    <name type="synonym">Macropteronotus magur</name>
    <dbReference type="NCBI Taxonomy" id="1594786"/>
    <lineage>
        <taxon>Eukaryota</taxon>
        <taxon>Metazoa</taxon>
        <taxon>Chordata</taxon>
        <taxon>Craniata</taxon>
        <taxon>Vertebrata</taxon>
        <taxon>Euteleostomi</taxon>
        <taxon>Actinopterygii</taxon>
        <taxon>Neopterygii</taxon>
        <taxon>Teleostei</taxon>
        <taxon>Ostariophysi</taxon>
        <taxon>Siluriformes</taxon>
        <taxon>Clariidae</taxon>
        <taxon>Clarias</taxon>
    </lineage>
</organism>
<sequence>MVLKLLCALCCIVLLSHWSEGKSLLNGIKPEEPDTVSIDATQANGFLSRSRRNADPRWYRQYPDFQSYYRYYSSIGHTEG</sequence>
<comment type="caution">
    <text evidence="2">The sequence shown here is derived from an EMBL/GenBank/DDBJ whole genome shotgun (WGS) entry which is preliminary data.</text>
</comment>
<evidence type="ECO:0000256" key="1">
    <source>
        <dbReference type="SAM" id="SignalP"/>
    </source>
</evidence>
<keyword evidence="1" id="KW-0732">Signal</keyword>
<evidence type="ECO:0000313" key="2">
    <source>
        <dbReference type="EMBL" id="KAF5890336.1"/>
    </source>
</evidence>
<dbReference type="EMBL" id="QNUK01000696">
    <property type="protein sequence ID" value="KAF5890336.1"/>
    <property type="molecule type" value="Genomic_DNA"/>
</dbReference>
<name>A0A8J4T6L7_CLAMG</name>
<evidence type="ECO:0000313" key="3">
    <source>
        <dbReference type="Proteomes" id="UP000727407"/>
    </source>
</evidence>
<dbReference type="Proteomes" id="UP000727407">
    <property type="component" value="Unassembled WGS sequence"/>
</dbReference>
<gene>
    <name evidence="2" type="ORF">DAT39_019958</name>
</gene>